<dbReference type="Pfam" id="PF00128">
    <property type="entry name" value="Alpha-amylase"/>
    <property type="match status" value="1"/>
</dbReference>
<comment type="caution">
    <text evidence="6">The sequence shown here is derived from an EMBL/GenBank/DDBJ whole genome shotgun (WGS) entry which is preliminary data.</text>
</comment>
<dbReference type="Gene3D" id="2.60.40.1180">
    <property type="entry name" value="Golgi alpha-mannosidase II"/>
    <property type="match status" value="1"/>
</dbReference>
<evidence type="ECO:0000256" key="1">
    <source>
        <dbReference type="ARBA" id="ARBA00008061"/>
    </source>
</evidence>
<evidence type="ECO:0000256" key="2">
    <source>
        <dbReference type="ARBA" id="ARBA00022801"/>
    </source>
</evidence>
<dbReference type="Gene3D" id="3.20.20.80">
    <property type="entry name" value="Glycosidases"/>
    <property type="match status" value="1"/>
</dbReference>
<reference evidence="6 7" key="1">
    <citation type="submission" date="2020-01" db="EMBL/GenBank/DDBJ databases">
        <title>Genomes assembled from Gulf of Kutch pelagic sediment metagenomes.</title>
        <authorList>
            <person name="Chandrashekar M."/>
            <person name="Mahajan M.S."/>
            <person name="Dave K.J."/>
            <person name="Vatsa P."/>
            <person name="Nathani N.M."/>
        </authorList>
    </citation>
    <scope>NUCLEOTIDE SEQUENCE [LARGE SCALE GENOMIC DNA]</scope>
    <source>
        <strain evidence="6">KS3-K002</strain>
    </source>
</reference>
<sequence length="704" mass="80069">MRIWPGDPYPLGATWDGEGVNFAIFSEHATGVDLCLFTDPDAAAESARIPLRERTNNVWHTYLPDVRPGQLYGYRVSGPYQPGEGHRFNPAKLVFDPYAQAISGRVQTTDRVFGYQIGDSEADLSLDDRDSAGDMPKCIVVDSAFTWGDDRPPRRRWNETVIYECHVKGLTYQHPSVPEPLRGTYLGLASEPVLEHLLKLGVTAVELMPVHHWISERHLLELGLTNYWGYNTIGYFAPDSRFATGALGQQVQEFKMMVRALHSAGIEVILDVVYNHTAEGNHLGPTVAFRGIDNRSYYHLDPNDPRYYVDFTGTGNTLNMLNARAMQLMMDSLRYWVQEMHVDGFRFDLAPALARELYEVGRLAWFFDIIQQDPILSQVKLIAEPWDLGPGGYQVGNFPTGWAEWNGRYRDTLRRFWRGEEGQLAELGYRISGSSDLYNRGGRNPYASINFVTVHDGFTLHDLVSYNEKHNEENGEGNRDGTDENYSNNWGVEGPTETQTIVRMRERMKRNFIASLAFSQGVPMISHGDELGRTQHGNNNAYCQDNEISWVDWDLDDRDRSLLDFARHAFAIRAENPVLRRRSFFSGRPIGEDGVRDLIWLRPDGEEMTDADWHDPENRVLGMLVPGAATDEVDERGRLIKGDTLLLLLNASSRARYFKLPQMEGPRVWRQLLNTARRGTRNVRGEGLQLVGQSLILLSHEIQD</sequence>
<dbReference type="InterPro" id="IPR014756">
    <property type="entry name" value="Ig_E-set"/>
</dbReference>
<organism evidence="6 7">
    <name type="scientific">Candidatus Kutchimonas denitrificans</name>
    <dbReference type="NCBI Taxonomy" id="3056748"/>
    <lineage>
        <taxon>Bacteria</taxon>
        <taxon>Pseudomonadati</taxon>
        <taxon>Gemmatimonadota</taxon>
        <taxon>Gemmatimonadia</taxon>
        <taxon>Candidatus Palauibacterales</taxon>
        <taxon>Candidatus Palauibacteraceae</taxon>
        <taxon>Candidatus Kutchimonas</taxon>
    </lineage>
</organism>
<gene>
    <name evidence="6" type="primary">glgX</name>
    <name evidence="6" type="ORF">GWO12_16165</name>
</gene>
<protein>
    <submittedName>
        <fullName evidence="6">Glycogen debranching protein GlgX</fullName>
    </submittedName>
</protein>
<dbReference type="Pfam" id="PF02922">
    <property type="entry name" value="CBM_48"/>
    <property type="match status" value="1"/>
</dbReference>
<keyword evidence="2" id="KW-0378">Hydrolase</keyword>
<feature type="region of interest" description="Disordered" evidence="4">
    <location>
        <begin position="469"/>
        <end position="494"/>
    </location>
</feature>
<dbReference type="SMART" id="SM00642">
    <property type="entry name" value="Aamy"/>
    <property type="match status" value="1"/>
</dbReference>
<name>A0AAE4ZD39_9BACT</name>
<dbReference type="EMBL" id="JAACAK010000137">
    <property type="protein sequence ID" value="NIR76616.1"/>
    <property type="molecule type" value="Genomic_DNA"/>
</dbReference>
<accession>A0AAE4ZD39</accession>
<evidence type="ECO:0000259" key="5">
    <source>
        <dbReference type="SMART" id="SM00642"/>
    </source>
</evidence>
<evidence type="ECO:0000256" key="3">
    <source>
        <dbReference type="ARBA" id="ARBA00023295"/>
    </source>
</evidence>
<dbReference type="SUPFAM" id="SSF81296">
    <property type="entry name" value="E set domains"/>
    <property type="match status" value="1"/>
</dbReference>
<keyword evidence="3" id="KW-0326">Glycosidase</keyword>
<dbReference type="SUPFAM" id="SSF51445">
    <property type="entry name" value="(Trans)glycosidases"/>
    <property type="match status" value="1"/>
</dbReference>
<dbReference type="InterPro" id="IPR004193">
    <property type="entry name" value="Glyco_hydro_13_N"/>
</dbReference>
<dbReference type="GO" id="GO:0004135">
    <property type="term" value="F:amylo-alpha-1,6-glucosidase activity"/>
    <property type="evidence" value="ECO:0007669"/>
    <property type="project" value="InterPro"/>
</dbReference>
<dbReference type="PANTHER" id="PTHR43002">
    <property type="entry name" value="GLYCOGEN DEBRANCHING ENZYME"/>
    <property type="match status" value="1"/>
</dbReference>
<proteinExistence type="inferred from homology"/>
<dbReference type="AlphaFoldDB" id="A0AAE4ZD39"/>
<dbReference type="Proteomes" id="UP000702544">
    <property type="component" value="Unassembled WGS sequence"/>
</dbReference>
<dbReference type="InterPro" id="IPR013783">
    <property type="entry name" value="Ig-like_fold"/>
</dbReference>
<dbReference type="CDD" id="cd02856">
    <property type="entry name" value="E_set_GDE_Isoamylase_N"/>
    <property type="match status" value="1"/>
</dbReference>
<dbReference type="InterPro" id="IPR013780">
    <property type="entry name" value="Glyco_hydro_b"/>
</dbReference>
<feature type="compositionally biased region" description="Polar residues" evidence="4">
    <location>
        <begin position="484"/>
        <end position="494"/>
    </location>
</feature>
<dbReference type="SUPFAM" id="SSF51011">
    <property type="entry name" value="Glycosyl hydrolase domain"/>
    <property type="match status" value="1"/>
</dbReference>
<dbReference type="InterPro" id="IPR011837">
    <property type="entry name" value="Glycogen_debranch_GlgX"/>
</dbReference>
<dbReference type="GO" id="GO:0005980">
    <property type="term" value="P:glycogen catabolic process"/>
    <property type="evidence" value="ECO:0007669"/>
    <property type="project" value="InterPro"/>
</dbReference>
<comment type="similarity">
    <text evidence="1">Belongs to the glycosyl hydrolase 13 family.</text>
</comment>
<evidence type="ECO:0000313" key="6">
    <source>
        <dbReference type="EMBL" id="NIR76616.1"/>
    </source>
</evidence>
<feature type="domain" description="Glycosyl hydrolase family 13 catalytic" evidence="5">
    <location>
        <begin position="138"/>
        <end position="567"/>
    </location>
</feature>
<dbReference type="InterPro" id="IPR017853">
    <property type="entry name" value="GH"/>
</dbReference>
<evidence type="ECO:0000313" key="7">
    <source>
        <dbReference type="Proteomes" id="UP000702544"/>
    </source>
</evidence>
<dbReference type="InterPro" id="IPR044505">
    <property type="entry name" value="GlgX_Isoamylase_N_E_set"/>
</dbReference>
<dbReference type="Gene3D" id="2.60.40.10">
    <property type="entry name" value="Immunoglobulins"/>
    <property type="match status" value="1"/>
</dbReference>
<dbReference type="CDD" id="cd11326">
    <property type="entry name" value="AmyAc_Glg_debranch"/>
    <property type="match status" value="1"/>
</dbReference>
<evidence type="ECO:0000256" key="4">
    <source>
        <dbReference type="SAM" id="MobiDB-lite"/>
    </source>
</evidence>
<dbReference type="InterPro" id="IPR006047">
    <property type="entry name" value="GH13_cat_dom"/>
</dbReference>
<dbReference type="NCBIfam" id="TIGR02100">
    <property type="entry name" value="glgX_debranch"/>
    <property type="match status" value="1"/>
</dbReference>
<feature type="compositionally biased region" description="Basic and acidic residues" evidence="4">
    <location>
        <begin position="469"/>
        <end position="482"/>
    </location>
</feature>